<dbReference type="AlphaFoldDB" id="A0A3M7R3P9"/>
<proteinExistence type="predicted"/>
<organism evidence="1 2">
    <name type="scientific">Brachionus plicatilis</name>
    <name type="common">Marine rotifer</name>
    <name type="synonym">Brachionus muelleri</name>
    <dbReference type="NCBI Taxonomy" id="10195"/>
    <lineage>
        <taxon>Eukaryota</taxon>
        <taxon>Metazoa</taxon>
        <taxon>Spiralia</taxon>
        <taxon>Gnathifera</taxon>
        <taxon>Rotifera</taxon>
        <taxon>Eurotatoria</taxon>
        <taxon>Monogononta</taxon>
        <taxon>Pseudotrocha</taxon>
        <taxon>Ploima</taxon>
        <taxon>Brachionidae</taxon>
        <taxon>Brachionus</taxon>
    </lineage>
</organism>
<reference evidence="1 2" key="1">
    <citation type="journal article" date="2018" name="Sci. Rep.">
        <title>Genomic signatures of local adaptation to the degree of environmental predictability in rotifers.</title>
        <authorList>
            <person name="Franch-Gras L."/>
            <person name="Hahn C."/>
            <person name="Garcia-Roger E.M."/>
            <person name="Carmona M.J."/>
            <person name="Serra M."/>
            <person name="Gomez A."/>
        </authorList>
    </citation>
    <scope>NUCLEOTIDE SEQUENCE [LARGE SCALE GENOMIC DNA]</scope>
    <source>
        <strain evidence="1">HYR1</strain>
    </source>
</reference>
<sequence length="65" mass="7073">MLGCSICGNMFESFILVGGDSIDTASNCVGSVISLSSAEIGFCLHSDSDFLFFLLKFVWLLFGFY</sequence>
<protein>
    <submittedName>
        <fullName evidence="1">Uncharacterized protein</fullName>
    </submittedName>
</protein>
<accession>A0A3M7R3P9</accession>
<evidence type="ECO:0000313" key="2">
    <source>
        <dbReference type="Proteomes" id="UP000276133"/>
    </source>
</evidence>
<dbReference type="EMBL" id="REGN01004328">
    <property type="protein sequence ID" value="RNA18004.1"/>
    <property type="molecule type" value="Genomic_DNA"/>
</dbReference>
<keyword evidence="2" id="KW-1185">Reference proteome</keyword>
<dbReference type="Proteomes" id="UP000276133">
    <property type="component" value="Unassembled WGS sequence"/>
</dbReference>
<evidence type="ECO:0000313" key="1">
    <source>
        <dbReference type="EMBL" id="RNA18004.1"/>
    </source>
</evidence>
<gene>
    <name evidence="1" type="ORF">BpHYR1_012107</name>
</gene>
<comment type="caution">
    <text evidence="1">The sequence shown here is derived from an EMBL/GenBank/DDBJ whole genome shotgun (WGS) entry which is preliminary data.</text>
</comment>
<name>A0A3M7R3P9_BRAPC</name>